<dbReference type="PANTHER" id="PTHR11556">
    <property type="entry name" value="FRUCTOSE-1,6-BISPHOSPHATASE-RELATED"/>
    <property type="match status" value="1"/>
</dbReference>
<protein>
    <recommendedName>
        <fullName evidence="10 12">Fructose-1,6-bisphosphatase class 1</fullName>
        <shortName evidence="12">FBPase class 1</shortName>
        <ecNumber evidence="3 12">3.1.3.11</ecNumber>
    </recommendedName>
    <alternativeName>
        <fullName evidence="11 12">D-fructose-1,6-bisphosphate 1-phosphohydrolase class 1</fullName>
    </alternativeName>
</protein>
<feature type="binding site" evidence="12">
    <location>
        <position position="277"/>
    </location>
    <ligand>
        <name>substrate</name>
    </ligand>
</feature>
<evidence type="ECO:0000256" key="6">
    <source>
        <dbReference type="ARBA" id="ARBA00022801"/>
    </source>
</evidence>
<dbReference type="PANTHER" id="PTHR11556:SF35">
    <property type="entry name" value="SEDOHEPTULOSE-1,7-BISPHOSPHATASE, CHLOROPLASTIC"/>
    <property type="match status" value="1"/>
</dbReference>
<comment type="caution">
    <text evidence="16">The sequence shown here is derived from an EMBL/GenBank/DDBJ whole genome shotgun (WGS) entry which is preliminary data.</text>
</comment>
<keyword evidence="17" id="KW-1185">Reference proteome</keyword>
<organism evidence="16 17">
    <name type="scientific">Persicobacter diffluens</name>
    <dbReference type="NCBI Taxonomy" id="981"/>
    <lineage>
        <taxon>Bacteria</taxon>
        <taxon>Pseudomonadati</taxon>
        <taxon>Bacteroidota</taxon>
        <taxon>Cytophagia</taxon>
        <taxon>Cytophagales</taxon>
        <taxon>Persicobacteraceae</taxon>
        <taxon>Persicobacter</taxon>
    </lineage>
</organism>
<feature type="binding site" evidence="12">
    <location>
        <position position="220"/>
    </location>
    <ligand>
        <name>substrate</name>
    </ligand>
</feature>
<evidence type="ECO:0000256" key="12">
    <source>
        <dbReference type="HAMAP-Rule" id="MF_01855"/>
    </source>
</evidence>
<comment type="cofactor">
    <cofactor evidence="12">
        <name>Mg(2+)</name>
        <dbReference type="ChEBI" id="CHEBI:18420"/>
    </cofactor>
    <text evidence="12">Binds 2 magnesium ions per subunit.</text>
</comment>
<dbReference type="GO" id="GO:0006000">
    <property type="term" value="P:fructose metabolic process"/>
    <property type="evidence" value="ECO:0007669"/>
    <property type="project" value="TreeGrafter"/>
</dbReference>
<dbReference type="InterPro" id="IPR000146">
    <property type="entry name" value="FBPase_class-1"/>
</dbReference>
<reference evidence="16 17" key="1">
    <citation type="submission" date="2021-12" db="EMBL/GenBank/DDBJ databases">
        <title>Genome sequencing of bacteria with rrn-lacking chromosome and rrn-plasmid.</title>
        <authorList>
            <person name="Anda M."/>
            <person name="Iwasaki W."/>
        </authorList>
    </citation>
    <scope>NUCLEOTIDE SEQUENCE [LARGE SCALE GENOMIC DNA]</scope>
    <source>
        <strain evidence="16 17">NBRC 15940</strain>
    </source>
</reference>
<evidence type="ECO:0000256" key="1">
    <source>
        <dbReference type="ARBA" id="ARBA00001273"/>
    </source>
</evidence>
<dbReference type="InterPro" id="IPR044015">
    <property type="entry name" value="FBPase_C_dom"/>
</dbReference>
<feature type="binding site" evidence="12">
    <location>
        <position position="124"/>
    </location>
    <ligand>
        <name>Mg(2+)</name>
        <dbReference type="ChEBI" id="CHEBI:18420"/>
        <label>1</label>
    </ligand>
</feature>
<evidence type="ECO:0000256" key="8">
    <source>
        <dbReference type="ARBA" id="ARBA00023277"/>
    </source>
</evidence>
<evidence type="ECO:0000259" key="14">
    <source>
        <dbReference type="Pfam" id="PF00316"/>
    </source>
</evidence>
<feature type="binding site" evidence="12">
    <location>
        <position position="283"/>
    </location>
    <ligand>
        <name>Mg(2+)</name>
        <dbReference type="ChEBI" id="CHEBI:18420"/>
        <label>2</label>
    </ligand>
</feature>
<dbReference type="Gene3D" id="3.30.540.10">
    <property type="entry name" value="Fructose-1,6-Bisphosphatase, subunit A, domain 1"/>
    <property type="match status" value="1"/>
</dbReference>
<dbReference type="PIRSF" id="PIRSF500210">
    <property type="entry name" value="FBPtase"/>
    <property type="match status" value="1"/>
</dbReference>
<dbReference type="GO" id="GO:0042132">
    <property type="term" value="F:fructose 1,6-bisphosphate 1-phosphatase activity"/>
    <property type="evidence" value="ECO:0007669"/>
    <property type="project" value="UniProtKB-UniRule"/>
</dbReference>
<feature type="binding site" evidence="12">
    <location>
        <position position="124"/>
    </location>
    <ligand>
        <name>Mg(2+)</name>
        <dbReference type="ChEBI" id="CHEBI:18420"/>
        <label>2</label>
    </ligand>
</feature>
<feature type="binding site" evidence="12">
    <location>
        <begin position="127"/>
        <end position="130"/>
    </location>
    <ligand>
        <name>substrate</name>
    </ligand>
</feature>
<dbReference type="InterPro" id="IPR033391">
    <property type="entry name" value="FBPase_N"/>
</dbReference>
<feature type="binding site" evidence="12">
    <location>
        <begin position="265"/>
        <end position="267"/>
    </location>
    <ligand>
        <name>substrate</name>
    </ligand>
</feature>
<keyword evidence="8 12" id="KW-0119">Carbohydrate metabolism</keyword>
<accession>A0AAN5APX5</accession>
<evidence type="ECO:0000256" key="10">
    <source>
        <dbReference type="ARBA" id="ARBA00072069"/>
    </source>
</evidence>
<dbReference type="InterPro" id="IPR028343">
    <property type="entry name" value="FBPtase"/>
</dbReference>
<dbReference type="GO" id="GO:0005986">
    <property type="term" value="P:sucrose biosynthetic process"/>
    <property type="evidence" value="ECO:0007669"/>
    <property type="project" value="TreeGrafter"/>
</dbReference>
<keyword evidence="7 12" id="KW-0460">Magnesium</keyword>
<dbReference type="GO" id="GO:0005829">
    <property type="term" value="C:cytosol"/>
    <property type="evidence" value="ECO:0007669"/>
    <property type="project" value="TreeGrafter"/>
</dbReference>
<feature type="binding site" evidence="12">
    <location>
        <position position="104"/>
    </location>
    <ligand>
        <name>Mg(2+)</name>
        <dbReference type="ChEBI" id="CHEBI:18420"/>
        <label>1</label>
    </ligand>
</feature>
<dbReference type="Pfam" id="PF18913">
    <property type="entry name" value="FBPase_C"/>
    <property type="match status" value="1"/>
</dbReference>
<feature type="binding site" evidence="12">
    <location>
        <position position="247"/>
    </location>
    <ligand>
        <name>substrate</name>
    </ligand>
</feature>
<dbReference type="EC" id="3.1.3.11" evidence="3 12"/>
<dbReference type="GO" id="GO:0030388">
    <property type="term" value="P:fructose 1,6-bisphosphate metabolic process"/>
    <property type="evidence" value="ECO:0007669"/>
    <property type="project" value="TreeGrafter"/>
</dbReference>
<evidence type="ECO:0000256" key="9">
    <source>
        <dbReference type="ARBA" id="ARBA00024331"/>
    </source>
</evidence>
<evidence type="ECO:0000256" key="2">
    <source>
        <dbReference type="ARBA" id="ARBA00010941"/>
    </source>
</evidence>
<proteinExistence type="inferred from homology"/>
<evidence type="ECO:0000256" key="13">
    <source>
        <dbReference type="RuleBase" id="RU000508"/>
    </source>
</evidence>
<comment type="pathway">
    <text evidence="9">Carbohydrate biosynthesis.</text>
</comment>
<dbReference type="GO" id="GO:0000287">
    <property type="term" value="F:magnesium ion binding"/>
    <property type="evidence" value="ECO:0007669"/>
    <property type="project" value="UniProtKB-UniRule"/>
</dbReference>
<comment type="catalytic activity">
    <reaction evidence="1 12">
        <text>beta-D-fructose 1,6-bisphosphate + H2O = beta-D-fructose 6-phosphate + phosphate</text>
        <dbReference type="Rhea" id="RHEA:11064"/>
        <dbReference type="ChEBI" id="CHEBI:15377"/>
        <dbReference type="ChEBI" id="CHEBI:32966"/>
        <dbReference type="ChEBI" id="CHEBI:43474"/>
        <dbReference type="ChEBI" id="CHEBI:57634"/>
        <dbReference type="EC" id="3.1.3.11"/>
    </reaction>
</comment>
<dbReference type="RefSeq" id="WP_338239807.1">
    <property type="nucleotide sequence ID" value="NZ_BQKE01000006.1"/>
</dbReference>
<evidence type="ECO:0000256" key="4">
    <source>
        <dbReference type="ARBA" id="ARBA00022490"/>
    </source>
</evidence>
<keyword evidence="6 12" id="KW-0378">Hydrolase</keyword>
<dbReference type="NCBIfam" id="NF006778">
    <property type="entry name" value="PRK09293.1-1"/>
    <property type="match status" value="1"/>
</dbReference>
<dbReference type="EMBL" id="BQKE01000006">
    <property type="protein sequence ID" value="GJM64751.1"/>
    <property type="molecule type" value="Genomic_DNA"/>
</dbReference>
<dbReference type="SUPFAM" id="SSF56655">
    <property type="entry name" value="Carbohydrate phosphatase"/>
    <property type="match status" value="1"/>
</dbReference>
<sequence length="335" mass="37246">MAPLPKTLEKFTAPIGTPVDRFISEKQEHFPYAKGELSQLLRDIVLASKVINREMNRAGLTEIRGHVGAENVQGEQQQKLDVIADYRFRMALQKGGETCAIASEEEEDIIDTQHYYSKYVVTIDPLDGSSNIDSNVSVGTIFSIYRRVSPIGTPPVKEDLLQKGSRQVAAGYVLYGTSTILVYTTGHGVNGFTYDGSLGEYFLSHPNITFPKESKFFSVNEGGSNTFDKKLSDFLQYCKDENYSGRYIGSLVGDFHRNLLNGGIYLYPESGQYKQGKLRLLYECNALAFLAEQAGGIATNGIERVLDIKPEALHERTPFFVGSKGLMQELADYLT</sequence>
<comment type="subunit">
    <text evidence="12">Homotetramer.</text>
</comment>
<dbReference type="AlphaFoldDB" id="A0AAN5APX5"/>
<feature type="domain" description="Fructose-1-6-bisphosphatase class 1 C-terminal" evidence="15">
    <location>
        <begin position="211"/>
        <end position="333"/>
    </location>
</feature>
<evidence type="ECO:0000313" key="16">
    <source>
        <dbReference type="EMBL" id="GJM64751.1"/>
    </source>
</evidence>
<dbReference type="GO" id="GO:0006094">
    <property type="term" value="P:gluconeogenesis"/>
    <property type="evidence" value="ECO:0007669"/>
    <property type="project" value="UniProtKB-UniRule"/>
</dbReference>
<dbReference type="HAMAP" id="MF_01855">
    <property type="entry name" value="FBPase_class1"/>
    <property type="match status" value="1"/>
</dbReference>
<evidence type="ECO:0000256" key="7">
    <source>
        <dbReference type="ARBA" id="ARBA00022842"/>
    </source>
</evidence>
<dbReference type="PRINTS" id="PR00115">
    <property type="entry name" value="F16BPHPHTASE"/>
</dbReference>
<keyword evidence="4 12" id="KW-0963">Cytoplasm</keyword>
<evidence type="ECO:0000256" key="5">
    <source>
        <dbReference type="ARBA" id="ARBA00022723"/>
    </source>
</evidence>
<comment type="subcellular location">
    <subcellularLocation>
        <location evidence="12">Cytoplasm</location>
    </subcellularLocation>
</comment>
<evidence type="ECO:0000313" key="17">
    <source>
        <dbReference type="Proteomes" id="UP001310022"/>
    </source>
</evidence>
<dbReference type="Proteomes" id="UP001310022">
    <property type="component" value="Unassembled WGS sequence"/>
</dbReference>
<feature type="binding site" evidence="12">
    <location>
        <position position="127"/>
    </location>
    <ligand>
        <name>Mg(2+)</name>
        <dbReference type="ChEBI" id="CHEBI:18420"/>
        <label>2</label>
    </ligand>
</feature>
<keyword evidence="5 12" id="KW-0479">Metal-binding</keyword>
<feature type="domain" description="Fructose-1-6-bisphosphatase class I N-terminal" evidence="14">
    <location>
        <begin position="19"/>
        <end position="206"/>
    </location>
</feature>
<comment type="similarity">
    <text evidence="2 12 13">Belongs to the FBPase class 1 family.</text>
</comment>
<evidence type="ECO:0000256" key="3">
    <source>
        <dbReference type="ARBA" id="ARBA00013093"/>
    </source>
</evidence>
<dbReference type="GO" id="GO:0006002">
    <property type="term" value="P:fructose 6-phosphate metabolic process"/>
    <property type="evidence" value="ECO:0007669"/>
    <property type="project" value="TreeGrafter"/>
</dbReference>
<dbReference type="Gene3D" id="3.40.190.80">
    <property type="match status" value="1"/>
</dbReference>
<gene>
    <name evidence="16" type="primary">fbp_2</name>
    <name evidence="12" type="synonym">fbp</name>
    <name evidence="16" type="ORF">PEDI_53030</name>
</gene>
<evidence type="ECO:0000259" key="15">
    <source>
        <dbReference type="Pfam" id="PF18913"/>
    </source>
</evidence>
<feature type="binding site" evidence="12">
    <location>
        <position position="126"/>
    </location>
    <ligand>
        <name>Mg(2+)</name>
        <dbReference type="ChEBI" id="CHEBI:18420"/>
        <label>1</label>
    </ligand>
</feature>
<dbReference type="FunFam" id="3.30.540.10:FF:000002">
    <property type="entry name" value="Fructose-1,6-bisphosphatase class 1"/>
    <property type="match status" value="1"/>
</dbReference>
<evidence type="ECO:0000256" key="11">
    <source>
        <dbReference type="ARBA" id="ARBA00081210"/>
    </source>
</evidence>
<dbReference type="PIRSF" id="PIRSF000904">
    <property type="entry name" value="FBPtase_SBPase"/>
    <property type="match status" value="1"/>
</dbReference>
<dbReference type="CDD" id="cd00354">
    <property type="entry name" value="FBPase"/>
    <property type="match status" value="1"/>
</dbReference>
<dbReference type="Pfam" id="PF00316">
    <property type="entry name" value="FBPase"/>
    <property type="match status" value="1"/>
</dbReference>
<name>A0AAN5APX5_9BACT</name>